<accession>A0A423NM23</accession>
<evidence type="ECO:0000313" key="1">
    <source>
        <dbReference type="EMBL" id="RON99327.1"/>
    </source>
</evidence>
<dbReference type="AlphaFoldDB" id="A0A423NM23"/>
<protein>
    <recommendedName>
        <fullName evidence="3">HEAT repeat domain-containing protein</fullName>
    </recommendedName>
</protein>
<organism evidence="1 2">
    <name type="scientific">Pseudomonas moraviensis</name>
    <dbReference type="NCBI Taxonomy" id="321662"/>
    <lineage>
        <taxon>Bacteria</taxon>
        <taxon>Pseudomonadati</taxon>
        <taxon>Pseudomonadota</taxon>
        <taxon>Gammaproteobacteria</taxon>
        <taxon>Pseudomonadales</taxon>
        <taxon>Pseudomonadaceae</taxon>
        <taxon>Pseudomonas</taxon>
    </lineage>
</organism>
<evidence type="ECO:0008006" key="3">
    <source>
        <dbReference type="Google" id="ProtNLM"/>
    </source>
</evidence>
<gene>
    <name evidence="1" type="ORF">BK674_17970</name>
</gene>
<dbReference type="Proteomes" id="UP000284207">
    <property type="component" value="Unassembled WGS sequence"/>
</dbReference>
<name>A0A423NM23_9PSED</name>
<dbReference type="EMBL" id="MOCA01000006">
    <property type="protein sequence ID" value="RON99327.1"/>
    <property type="molecule type" value="Genomic_DNA"/>
</dbReference>
<reference evidence="1 2" key="1">
    <citation type="submission" date="2016-10" db="EMBL/GenBank/DDBJ databases">
        <title>Comparative genome analysis of multiple Pseudomonas spp. focuses on biocontrol and plant growth promoting traits.</title>
        <authorList>
            <person name="Tao X.-Y."/>
            <person name="Taylor C.G."/>
        </authorList>
    </citation>
    <scope>NUCLEOTIDE SEQUENCE [LARGE SCALE GENOMIC DNA]</scope>
    <source>
        <strain evidence="1 2">36B3</strain>
    </source>
</reference>
<proteinExistence type="predicted"/>
<dbReference type="RefSeq" id="WP_123419368.1">
    <property type="nucleotide sequence ID" value="NZ_MOCA01000006.1"/>
</dbReference>
<comment type="caution">
    <text evidence="1">The sequence shown here is derived from an EMBL/GenBank/DDBJ whole genome shotgun (WGS) entry which is preliminary data.</text>
</comment>
<evidence type="ECO:0000313" key="2">
    <source>
        <dbReference type="Proteomes" id="UP000284207"/>
    </source>
</evidence>
<sequence length="164" mass="18749">MNHEQQDLIIDLVSKKTSKERLVEIFFGGEIPDGYLRRELEVALEIKDSDNVECLLIFGSVFGIAQDCADILCRLLIQDWHTSHENIARELKVFKYPGAVDYLFKAALIHHQYIASDYALGVKCIYALYEIGADDAREKLQLLMEVDVPEMSELAVRLLNSMKK</sequence>